<dbReference type="EMBL" id="LN681231">
    <property type="protein sequence ID" value="CEK29277.1"/>
    <property type="molecule type" value="Genomic_DNA"/>
</dbReference>
<accession>A0A0A8VHQ4</accession>
<dbReference type="AlphaFoldDB" id="A0A0A8VHQ4"/>
<name>A0A0A8VHQ4_YERRU</name>
<organism evidence="1">
    <name type="scientific">Yersinia ruckeri</name>
    <dbReference type="NCBI Taxonomy" id="29486"/>
    <lineage>
        <taxon>Bacteria</taxon>
        <taxon>Pseudomonadati</taxon>
        <taxon>Pseudomonadota</taxon>
        <taxon>Gammaproteobacteria</taxon>
        <taxon>Enterobacterales</taxon>
        <taxon>Yersiniaceae</taxon>
        <taxon>Yersinia</taxon>
    </lineage>
</organism>
<reference evidence="1" key="1">
    <citation type="journal article" date="2015" name="Genome Announc.">
        <title>Complete Genome Sequence of Yersinia ruckeri Strain CSF007-82, Etiologic Agent of Red Mouth Disease in Salmonid Fish.</title>
        <authorList>
            <person name="Nelson M.C."/>
            <person name="LaPatra S.E."/>
            <person name="Welch T.J."/>
            <person name="Graf J."/>
        </authorList>
    </citation>
    <scope>NUCLEOTIDE SEQUENCE</scope>
    <source>
        <strain evidence="1">CSF007-82</strain>
    </source>
</reference>
<proteinExistence type="predicted"/>
<evidence type="ECO:0000313" key="1">
    <source>
        <dbReference type="EMBL" id="CEK29277.1"/>
    </source>
</evidence>
<sequence length="51" mass="5974">MNPRTVYTGEPRHAALQHISLQGFVFKQPKLLILRKGFSNFSSLQQRKKYL</sequence>
<gene>
    <name evidence="1" type="ORF">CSF007_17905</name>
</gene>
<protein>
    <submittedName>
        <fullName evidence="1">Uncharacterized protein</fullName>
    </submittedName>
</protein>